<gene>
    <name evidence="1" type="ORF">OOJ96_18125</name>
</gene>
<comment type="caution">
    <text evidence="1">The sequence shown here is derived from an EMBL/GenBank/DDBJ whole genome shotgun (WGS) entry which is preliminary data.</text>
</comment>
<keyword evidence="2" id="KW-1185">Reference proteome</keyword>
<sequence>MQHKGDLIVTDHQQTSGQITSKEPGVAAIQFALRTDDGMRFLRMFDERDFDAIRREWPDAPTTIFGGV</sequence>
<organism evidence="1 2">
    <name type="scientific">Pseudomonas imrae</name>
    <dbReference type="NCBI Taxonomy" id="2992837"/>
    <lineage>
        <taxon>Bacteria</taxon>
        <taxon>Pseudomonadati</taxon>
        <taxon>Pseudomonadota</taxon>
        <taxon>Gammaproteobacteria</taxon>
        <taxon>Pseudomonadales</taxon>
        <taxon>Pseudomonadaceae</taxon>
        <taxon>Pseudomonas</taxon>
    </lineage>
</organism>
<evidence type="ECO:0000313" key="2">
    <source>
        <dbReference type="Proteomes" id="UP001637618"/>
    </source>
</evidence>
<proteinExistence type="predicted"/>
<dbReference type="Proteomes" id="UP001637618">
    <property type="component" value="Unassembled WGS sequence"/>
</dbReference>
<name>A0ACC7PIB0_9PSED</name>
<dbReference type="EMBL" id="JAPEQY010000014">
    <property type="protein sequence ID" value="MFO2479325.1"/>
    <property type="molecule type" value="Genomic_DNA"/>
</dbReference>
<accession>A0ACC7PIB0</accession>
<protein>
    <submittedName>
        <fullName evidence="1">Uncharacterized protein</fullName>
    </submittedName>
</protein>
<evidence type="ECO:0000313" key="1">
    <source>
        <dbReference type="EMBL" id="MFO2479325.1"/>
    </source>
</evidence>
<reference evidence="1" key="1">
    <citation type="submission" date="2022-11" db="EMBL/GenBank/DDBJ databases">
        <title>Draft genome sequences of strains of Pseudomonas imrae sp. nov.</title>
        <authorList>
            <person name="Salva Serra F."/>
            <person name="Nimje P."/>
            <person name="Moore E.R.B."/>
            <person name="Marathe N.P."/>
        </authorList>
    </citation>
    <scope>NUCLEOTIDE SEQUENCE</scope>
    <source>
        <strain evidence="1">15FMM2</strain>
    </source>
</reference>